<evidence type="ECO:0000313" key="7">
    <source>
        <dbReference type="EMBL" id="GFP91862.1"/>
    </source>
</evidence>
<reference evidence="7" key="1">
    <citation type="submission" date="2020-07" db="EMBL/GenBank/DDBJ databases">
        <title>Ethylene signaling mediates host invasion by parasitic plants.</title>
        <authorList>
            <person name="Yoshida S."/>
        </authorList>
    </citation>
    <scope>NUCLEOTIDE SEQUENCE</scope>
    <source>
        <strain evidence="7">Okayama</strain>
    </source>
</reference>
<evidence type="ECO:0000256" key="2">
    <source>
        <dbReference type="ARBA" id="ARBA00005581"/>
    </source>
</evidence>
<evidence type="ECO:0000256" key="1">
    <source>
        <dbReference type="ARBA" id="ARBA00004613"/>
    </source>
</evidence>
<accession>A0A830C123</accession>
<keyword evidence="3 6" id="KW-0713">Self-incompatibility</keyword>
<dbReference type="OrthoDB" id="1848419at2759"/>
<gene>
    <name evidence="7" type="ORF">PHJA_001330200</name>
</gene>
<dbReference type="EMBL" id="BMAC01000258">
    <property type="protein sequence ID" value="GFP91862.1"/>
    <property type="molecule type" value="Genomic_DNA"/>
</dbReference>
<dbReference type="Proteomes" id="UP000653305">
    <property type="component" value="Unassembled WGS sequence"/>
</dbReference>
<dbReference type="PANTHER" id="PTHR31232:SF164">
    <property type="entry name" value="S-PROTEIN HOMOLOG"/>
    <property type="match status" value="1"/>
</dbReference>
<organism evidence="7 8">
    <name type="scientific">Phtheirospermum japonicum</name>
    <dbReference type="NCBI Taxonomy" id="374723"/>
    <lineage>
        <taxon>Eukaryota</taxon>
        <taxon>Viridiplantae</taxon>
        <taxon>Streptophyta</taxon>
        <taxon>Embryophyta</taxon>
        <taxon>Tracheophyta</taxon>
        <taxon>Spermatophyta</taxon>
        <taxon>Magnoliopsida</taxon>
        <taxon>eudicotyledons</taxon>
        <taxon>Gunneridae</taxon>
        <taxon>Pentapetalae</taxon>
        <taxon>asterids</taxon>
        <taxon>lamiids</taxon>
        <taxon>Lamiales</taxon>
        <taxon>Orobanchaceae</taxon>
        <taxon>Orobanchaceae incertae sedis</taxon>
        <taxon>Phtheirospermum</taxon>
    </lineage>
</organism>
<sequence>MLVKTTVIYLTLSLLLSTNLFHRAHSCFFYPRIHVGFFNQLPKRPHKPLYVHCKSKDDDLGIKTLMPGQYWEFTFCEKYLATLFRCDLHWKGLNLNNLVAYNAKWYFIPCDNYNCTWVVSGSGATLPRGDFHYWDNLPPKFESIS</sequence>
<name>A0A830C123_9LAMI</name>
<evidence type="ECO:0000313" key="8">
    <source>
        <dbReference type="Proteomes" id="UP000653305"/>
    </source>
</evidence>
<proteinExistence type="inferred from homology"/>
<dbReference type="GO" id="GO:0005576">
    <property type="term" value="C:extracellular region"/>
    <property type="evidence" value="ECO:0007669"/>
    <property type="project" value="UniProtKB-SubCell"/>
</dbReference>
<keyword evidence="5 6" id="KW-0732">Signal</keyword>
<feature type="chain" id="PRO_5033101647" description="S-protein homolog" evidence="6">
    <location>
        <begin position="27"/>
        <end position="145"/>
    </location>
</feature>
<comment type="caution">
    <text evidence="7">The sequence shown here is derived from an EMBL/GenBank/DDBJ whole genome shotgun (WGS) entry which is preliminary data.</text>
</comment>
<evidence type="ECO:0000256" key="5">
    <source>
        <dbReference type="ARBA" id="ARBA00022729"/>
    </source>
</evidence>
<protein>
    <recommendedName>
        <fullName evidence="6">S-protein homolog</fullName>
    </recommendedName>
</protein>
<evidence type="ECO:0000256" key="4">
    <source>
        <dbReference type="ARBA" id="ARBA00022525"/>
    </source>
</evidence>
<evidence type="ECO:0000256" key="3">
    <source>
        <dbReference type="ARBA" id="ARBA00022471"/>
    </source>
</evidence>
<comment type="subcellular location">
    <subcellularLocation>
        <location evidence="1 6">Secreted</location>
    </subcellularLocation>
</comment>
<evidence type="ECO:0000256" key="6">
    <source>
        <dbReference type="RuleBase" id="RU367044"/>
    </source>
</evidence>
<feature type="signal peptide" evidence="6">
    <location>
        <begin position="1"/>
        <end position="26"/>
    </location>
</feature>
<dbReference type="AlphaFoldDB" id="A0A830C123"/>
<comment type="similarity">
    <text evidence="2 6">Belongs to the plant self-incompatibility (S1) protein family.</text>
</comment>
<dbReference type="InterPro" id="IPR010264">
    <property type="entry name" value="Self-incomp_S1"/>
</dbReference>
<keyword evidence="4 6" id="KW-0964">Secreted</keyword>
<dbReference type="GO" id="GO:0060320">
    <property type="term" value="P:rejection of self pollen"/>
    <property type="evidence" value="ECO:0007669"/>
    <property type="project" value="UniProtKB-KW"/>
</dbReference>
<dbReference type="Pfam" id="PF05938">
    <property type="entry name" value="Self-incomp_S1"/>
    <property type="match status" value="1"/>
</dbReference>
<dbReference type="PANTHER" id="PTHR31232">
    <property type="match status" value="1"/>
</dbReference>
<keyword evidence="8" id="KW-1185">Reference proteome</keyword>